<dbReference type="STRING" id="1354746.A0A0B2UCU5"/>
<dbReference type="FunCoup" id="A0A0B2UCU5">
    <property type="interactions" value="309"/>
</dbReference>
<dbReference type="GO" id="GO:0003729">
    <property type="term" value="F:mRNA binding"/>
    <property type="evidence" value="ECO:0007669"/>
    <property type="project" value="InterPro"/>
</dbReference>
<comment type="caution">
    <text evidence="3">The sequence shown here is derived from an EMBL/GenBank/DDBJ whole genome shotgun (WGS) entry which is preliminary data.</text>
</comment>
<evidence type="ECO:0000256" key="2">
    <source>
        <dbReference type="ARBA" id="ARBA00022728"/>
    </source>
</evidence>
<dbReference type="OrthoDB" id="2196406at2759"/>
<dbReference type="HOGENOM" id="CLU_321319_0_0_1"/>
<keyword evidence="4" id="KW-1185">Reference proteome</keyword>
<dbReference type="EMBL" id="JOKQ01000012">
    <property type="protein sequence ID" value="KHN68856.1"/>
    <property type="molecule type" value="Genomic_DNA"/>
</dbReference>
<name>A0A0B2UCU5_9MICR</name>
<dbReference type="InterPro" id="IPR016024">
    <property type="entry name" value="ARM-type_fold"/>
</dbReference>
<keyword evidence="2" id="KW-0508">mRNA splicing</keyword>
<dbReference type="Gene3D" id="1.25.10.10">
    <property type="entry name" value="Leucine-rich Repeat Variant"/>
    <property type="match status" value="2"/>
</dbReference>
<comment type="similarity">
    <text evidence="1">Belongs to the SF3B1 family.</text>
</comment>
<dbReference type="PANTHER" id="PTHR12097">
    <property type="entry name" value="SPLICING FACTOR 3B, SUBUNIT 1-RELATED"/>
    <property type="match status" value="1"/>
</dbReference>
<dbReference type="VEuPathDB" id="MicrosporidiaDB:M896_120780"/>
<sequence>MLDHGDGNDEHTDKRNKMKIEMAEWEEKDDLSTRRVSKWEITPRTATQSKRLKWDQTPLGYIKMEEDVWSGEVSRMSARWDTDNARAVSAVYSEMSTREINMCLPSKGYKRYDVADAGRDVYDGIEMAGLPEIPVEEKDFFMPIFSLGSESEVNVYKGILLMKNGNKAMCARGLAILKNVDTEIALEAVILMGMSLELDDGDKMKLVEMLKALLEGLDMYKVKCLREILFVLGSYCWINLPRKLLMSTLMMIYANGIEFVISRIESDFSSKDFHIREVVGKVIGTFARCFEMNEVLELLNNMGSSQNVYVRKCCVRAVLGICDMLGNEVSLYLGILLDVLCMLIQDGNRFVKMDAANAMSYVFSVLGLQISSSDRIFHLLRDEFVNSRNIESEALLKAMSHLCHNNVERSRVVFDFLRASGAIDTGCARIFDKVCLMIDKEDAFEYFCKLLSVMFDRGTKEYENAISAMCVKMCVDSRVTKMILAYYSDPWNVRLVSKIFSNVENLEFDVDDADKYYRCICSAIRQDTVSVKHAHLLTCKRFIEKRHTEMLVSEFIAMLKDPVIDTRIRGLCVLRKIAGILSKAELVLCGNLLMENITDENQDVLSNVLRTICVVYNCHRFRHASDVILGILPVIRTKEQGVTESAVELLYAICVNAPDECAMVSSKEWLRISYELIDVLSSWSRRMRRNVIGCLGCISRIVGPQDILNILMDGLESENRCQRIGASIAIAIVGEYNGFHSVLPTLLADYRIPSVFVQQGIIKAMECFMQRVPDVPWEYIYSMVAVIEDALMDKDPAYRSAGIILVKHVVLNHRKVNTDVVFVTHLLNMVWINILDSTPIVKASFDECMEAFSVVLTSRLLYTYVLGGLLHPSGIVRQRYYEVLAILEHFDSTSLSQSYLLENDFFMRM</sequence>
<accession>A0A0B2UCU5</accession>
<protein>
    <submittedName>
        <fullName evidence="3">Subunit of U2 snRNP spliceosome</fullName>
    </submittedName>
</protein>
<dbReference type="InParanoid" id="A0A0B2UCU5"/>
<gene>
    <name evidence="3" type="ORF">M896_120780</name>
</gene>
<evidence type="ECO:0000313" key="3">
    <source>
        <dbReference type="EMBL" id="KHN68856.1"/>
    </source>
</evidence>
<proteinExistence type="inferred from homology"/>
<dbReference type="InterPro" id="IPR038737">
    <property type="entry name" value="SF3b_su1-like"/>
</dbReference>
<evidence type="ECO:0000313" key="4">
    <source>
        <dbReference type="Proteomes" id="UP000031056"/>
    </source>
</evidence>
<dbReference type="Proteomes" id="UP000031056">
    <property type="component" value="Unassembled WGS sequence"/>
</dbReference>
<organism evidence="3 4">
    <name type="scientific">Ordospora colligata OC4</name>
    <dbReference type="NCBI Taxonomy" id="1354746"/>
    <lineage>
        <taxon>Eukaryota</taxon>
        <taxon>Fungi</taxon>
        <taxon>Fungi incertae sedis</taxon>
        <taxon>Microsporidia</taxon>
        <taxon>Ordosporidae</taxon>
        <taxon>Ordospora</taxon>
    </lineage>
</organism>
<keyword evidence="2" id="KW-0747">Spliceosome</keyword>
<reference evidence="3 4" key="1">
    <citation type="journal article" date="2014" name="MBio">
        <title>The Ordospora colligata genome; evolution of extreme reduction in microsporidia and host-to-parasite horizontal gene transfer.</title>
        <authorList>
            <person name="Pombert J.-F."/>
            <person name="Haag K.L."/>
            <person name="Beidas S."/>
            <person name="Ebert D."/>
            <person name="Keeling P.J."/>
        </authorList>
    </citation>
    <scope>NUCLEOTIDE SEQUENCE [LARGE SCALE GENOMIC DNA]</scope>
    <source>
        <strain evidence="3 4">OC4</strain>
    </source>
</reference>
<dbReference type="AlphaFoldDB" id="A0A0B2UCU5"/>
<dbReference type="InterPro" id="IPR011989">
    <property type="entry name" value="ARM-like"/>
</dbReference>
<dbReference type="GeneID" id="26262595"/>
<dbReference type="GO" id="GO:0005681">
    <property type="term" value="C:spliceosomal complex"/>
    <property type="evidence" value="ECO:0007669"/>
    <property type="project" value="UniProtKB-KW"/>
</dbReference>
<dbReference type="RefSeq" id="XP_014562898.1">
    <property type="nucleotide sequence ID" value="XM_014707412.1"/>
</dbReference>
<dbReference type="SUPFAM" id="SSF48371">
    <property type="entry name" value="ARM repeat"/>
    <property type="match status" value="1"/>
</dbReference>
<evidence type="ECO:0000256" key="1">
    <source>
        <dbReference type="ARBA" id="ARBA00005754"/>
    </source>
</evidence>
<keyword evidence="2" id="KW-0507">mRNA processing</keyword>
<dbReference type="GO" id="GO:0000245">
    <property type="term" value="P:spliceosomal complex assembly"/>
    <property type="evidence" value="ECO:0007669"/>
    <property type="project" value="InterPro"/>
</dbReference>